<evidence type="ECO:0000313" key="2">
    <source>
        <dbReference type="Proteomes" id="UP000179786"/>
    </source>
</evidence>
<name>A0A1S1MSX6_9GAMM</name>
<protein>
    <submittedName>
        <fullName evidence="1">Uncharacterized protein</fullName>
    </submittedName>
</protein>
<dbReference type="Proteomes" id="UP000179786">
    <property type="component" value="Unassembled WGS sequence"/>
</dbReference>
<accession>A0A1S1MSX6</accession>
<organism evidence="1 2">
    <name type="scientific">Pseudoalteromonas amylolytica</name>
    <dbReference type="NCBI Taxonomy" id="1859457"/>
    <lineage>
        <taxon>Bacteria</taxon>
        <taxon>Pseudomonadati</taxon>
        <taxon>Pseudomonadota</taxon>
        <taxon>Gammaproteobacteria</taxon>
        <taxon>Alteromonadales</taxon>
        <taxon>Pseudoalteromonadaceae</taxon>
        <taxon>Pseudoalteromonas</taxon>
    </lineage>
</organism>
<comment type="caution">
    <text evidence="1">The sequence shown here is derived from an EMBL/GenBank/DDBJ whole genome shotgun (WGS) entry which is preliminary data.</text>
</comment>
<proteinExistence type="predicted"/>
<sequence>MSTNDNISVPTINVVSMPDNSIHKNFSCENILMNANSHHQLCVGLYAVLTGGASFEDVEPLISLIMDQSEEIACNLRMRVHLDSVAN</sequence>
<gene>
    <name evidence="1" type="ORF">BET10_07950</name>
</gene>
<keyword evidence="2" id="KW-1185">Reference proteome</keyword>
<dbReference type="RefSeq" id="WP_139158741.1">
    <property type="nucleotide sequence ID" value="NZ_MKJU01000024.1"/>
</dbReference>
<reference evidence="1 2" key="1">
    <citation type="submission" date="2016-09" db="EMBL/GenBank/DDBJ databases">
        <title>Pseudoalteromonas amylolytica sp. nov., isolated from the surface seawater.</title>
        <authorList>
            <person name="Wu Y.-H."/>
            <person name="Cheng H."/>
            <person name="Jin X.-B."/>
            <person name="Wang C.-S."/>
            <person name="Xu X.-W."/>
        </authorList>
    </citation>
    <scope>NUCLEOTIDE SEQUENCE [LARGE SCALE GENOMIC DNA]</scope>
    <source>
        <strain evidence="1 2">JW1</strain>
    </source>
</reference>
<dbReference type="AlphaFoldDB" id="A0A1S1MSX6"/>
<dbReference type="EMBL" id="MKJU01000024">
    <property type="protein sequence ID" value="OHU91722.1"/>
    <property type="molecule type" value="Genomic_DNA"/>
</dbReference>
<evidence type="ECO:0000313" key="1">
    <source>
        <dbReference type="EMBL" id="OHU91722.1"/>
    </source>
</evidence>